<dbReference type="OrthoDB" id="9803381at2"/>
<dbReference type="GO" id="GO:0005886">
    <property type="term" value="C:plasma membrane"/>
    <property type="evidence" value="ECO:0007669"/>
    <property type="project" value="UniProtKB-SubCell"/>
</dbReference>
<keyword evidence="9" id="KW-1185">Reference proteome</keyword>
<feature type="transmembrane region" description="Helical" evidence="6">
    <location>
        <begin position="6"/>
        <end position="23"/>
    </location>
</feature>
<organism evidence="8 9">
    <name type="scientific">Aureimonas phyllosphaerae</name>
    <dbReference type="NCBI Taxonomy" id="1166078"/>
    <lineage>
        <taxon>Bacteria</taxon>
        <taxon>Pseudomonadati</taxon>
        <taxon>Pseudomonadota</taxon>
        <taxon>Alphaproteobacteria</taxon>
        <taxon>Hyphomicrobiales</taxon>
        <taxon>Aurantimonadaceae</taxon>
        <taxon>Aureimonas</taxon>
    </lineage>
</organism>
<dbReference type="PANTHER" id="PTHR35007:SF1">
    <property type="entry name" value="PILUS ASSEMBLY PROTEIN"/>
    <property type="match status" value="1"/>
</dbReference>
<accession>A0A7W6BSQ1</accession>
<keyword evidence="4 6" id="KW-1133">Transmembrane helix</keyword>
<evidence type="ECO:0000256" key="2">
    <source>
        <dbReference type="ARBA" id="ARBA00022475"/>
    </source>
</evidence>
<dbReference type="Gene3D" id="1.20.81.30">
    <property type="entry name" value="Type II secretion system (T2SS), domain F"/>
    <property type="match status" value="1"/>
</dbReference>
<gene>
    <name evidence="8" type="ORF">GGR05_000096</name>
</gene>
<sequence length="333" mass="36918">MIVGLLFALLVAVSLGALTYAILEPRLQTEKNARSRLGLYKQSESEANAKRVARDRLQEVAKRRKSIQSSLDELDGKQRARNRHTRNLSIERRMTQAGLKLSMRSFVLASIGLGFVMMLVTLIMGAPLLLAVGLGFVGGFGVPRWALTFLRKRRQKKFTEEFANAVDVVVRGIRSGLPLNDTLRMVAFETPEPVRSEFARVVEGLQMGLSMTEAVERLYQNMPLPETNFFAIVVSIQSQAGGNLGEALSNLSRVLRERKRMKGKIQAMSMEAKASGAIIGALPFIVGFLVYLTSPDYISILFTTSMGNVVLACAGFWMSIGVMVMRNMINFDF</sequence>
<dbReference type="PANTHER" id="PTHR35007">
    <property type="entry name" value="INTEGRAL MEMBRANE PROTEIN-RELATED"/>
    <property type="match status" value="1"/>
</dbReference>
<dbReference type="InterPro" id="IPR042094">
    <property type="entry name" value="T2SS_GspF_sf"/>
</dbReference>
<dbReference type="Pfam" id="PF00482">
    <property type="entry name" value="T2SSF"/>
    <property type="match status" value="1"/>
</dbReference>
<proteinExistence type="predicted"/>
<protein>
    <submittedName>
        <fullName evidence="8">Tight adherence protein B</fullName>
    </submittedName>
</protein>
<evidence type="ECO:0000256" key="4">
    <source>
        <dbReference type="ARBA" id="ARBA00022989"/>
    </source>
</evidence>
<evidence type="ECO:0000256" key="6">
    <source>
        <dbReference type="SAM" id="Phobius"/>
    </source>
</evidence>
<keyword evidence="5 6" id="KW-0472">Membrane</keyword>
<dbReference type="EMBL" id="JACIDO010000001">
    <property type="protein sequence ID" value="MBB3933985.1"/>
    <property type="molecule type" value="Genomic_DNA"/>
</dbReference>
<feature type="domain" description="Type II secretion system protein GspF" evidence="7">
    <location>
        <begin position="167"/>
        <end position="290"/>
    </location>
</feature>
<comment type="caution">
    <text evidence="8">The sequence shown here is derived from an EMBL/GenBank/DDBJ whole genome shotgun (WGS) entry which is preliminary data.</text>
</comment>
<keyword evidence="2" id="KW-1003">Cell membrane</keyword>
<feature type="transmembrane region" description="Helical" evidence="6">
    <location>
        <begin position="274"/>
        <end position="292"/>
    </location>
</feature>
<evidence type="ECO:0000259" key="7">
    <source>
        <dbReference type="Pfam" id="PF00482"/>
    </source>
</evidence>
<feature type="transmembrane region" description="Helical" evidence="6">
    <location>
        <begin position="101"/>
        <end position="122"/>
    </location>
</feature>
<dbReference type="AlphaFoldDB" id="A0A7W6BSQ1"/>
<dbReference type="InterPro" id="IPR018076">
    <property type="entry name" value="T2SS_GspF_dom"/>
</dbReference>
<feature type="transmembrane region" description="Helical" evidence="6">
    <location>
        <begin position="298"/>
        <end position="324"/>
    </location>
</feature>
<comment type="subcellular location">
    <subcellularLocation>
        <location evidence="1">Cell membrane</location>
        <topology evidence="1">Multi-pass membrane protein</topology>
    </subcellularLocation>
</comment>
<evidence type="ECO:0000256" key="5">
    <source>
        <dbReference type="ARBA" id="ARBA00023136"/>
    </source>
</evidence>
<dbReference type="Proteomes" id="UP000531216">
    <property type="component" value="Unassembled WGS sequence"/>
</dbReference>
<evidence type="ECO:0000313" key="8">
    <source>
        <dbReference type="EMBL" id="MBB3933985.1"/>
    </source>
</evidence>
<keyword evidence="3 6" id="KW-0812">Transmembrane</keyword>
<dbReference type="RefSeq" id="WP_090961666.1">
    <property type="nucleotide sequence ID" value="NZ_CP181348.1"/>
</dbReference>
<evidence type="ECO:0000313" key="9">
    <source>
        <dbReference type="Proteomes" id="UP000531216"/>
    </source>
</evidence>
<reference evidence="8 9" key="1">
    <citation type="submission" date="2020-08" db="EMBL/GenBank/DDBJ databases">
        <title>Genomic Encyclopedia of Type Strains, Phase IV (KMG-IV): sequencing the most valuable type-strain genomes for metagenomic binning, comparative biology and taxonomic classification.</title>
        <authorList>
            <person name="Goeker M."/>
        </authorList>
    </citation>
    <scope>NUCLEOTIDE SEQUENCE [LARGE SCALE GENOMIC DNA]</scope>
    <source>
        <strain evidence="8 9">DSM 25024</strain>
    </source>
</reference>
<name>A0A7W6BSQ1_9HYPH</name>
<evidence type="ECO:0000256" key="3">
    <source>
        <dbReference type="ARBA" id="ARBA00022692"/>
    </source>
</evidence>
<evidence type="ECO:0000256" key="1">
    <source>
        <dbReference type="ARBA" id="ARBA00004651"/>
    </source>
</evidence>
<feature type="transmembrane region" description="Helical" evidence="6">
    <location>
        <begin position="128"/>
        <end position="147"/>
    </location>
</feature>